<organism evidence="2 3">
    <name type="scientific">Gibbsiella dentisursi</name>
    <dbReference type="NCBI Taxonomy" id="796890"/>
    <lineage>
        <taxon>Bacteria</taxon>
        <taxon>Pseudomonadati</taxon>
        <taxon>Pseudomonadota</taxon>
        <taxon>Gammaproteobacteria</taxon>
        <taxon>Enterobacterales</taxon>
        <taxon>Yersiniaceae</taxon>
        <taxon>Gibbsiella</taxon>
    </lineage>
</organism>
<name>A0ABP7M7S0_9GAMM</name>
<feature type="signal peptide" evidence="1">
    <location>
        <begin position="1"/>
        <end position="23"/>
    </location>
</feature>
<keyword evidence="1" id="KW-0732">Signal</keyword>
<reference evidence="3" key="1">
    <citation type="journal article" date="2019" name="Int. J. Syst. Evol. Microbiol.">
        <title>The Global Catalogue of Microorganisms (GCM) 10K type strain sequencing project: providing services to taxonomists for standard genome sequencing and annotation.</title>
        <authorList>
            <consortium name="The Broad Institute Genomics Platform"/>
            <consortium name="The Broad Institute Genome Sequencing Center for Infectious Disease"/>
            <person name="Wu L."/>
            <person name="Ma J."/>
        </authorList>
    </citation>
    <scope>NUCLEOTIDE SEQUENCE [LARGE SCALE GENOMIC DNA]</scope>
    <source>
        <strain evidence="3">JCM 17201</strain>
    </source>
</reference>
<comment type="caution">
    <text evidence="2">The sequence shown here is derived from an EMBL/GenBank/DDBJ whole genome shotgun (WGS) entry which is preliminary data.</text>
</comment>
<evidence type="ECO:0000256" key="1">
    <source>
        <dbReference type="SAM" id="SignalP"/>
    </source>
</evidence>
<dbReference type="RefSeq" id="WP_346083192.1">
    <property type="nucleotide sequence ID" value="NZ_BAABDG010000018.1"/>
</dbReference>
<dbReference type="EMBL" id="BAABDG010000018">
    <property type="protein sequence ID" value="GAA3916365.1"/>
    <property type="molecule type" value="Genomic_DNA"/>
</dbReference>
<proteinExistence type="predicted"/>
<feature type="chain" id="PRO_5046375305" evidence="1">
    <location>
        <begin position="24"/>
        <end position="542"/>
    </location>
</feature>
<accession>A0ABP7M7S0</accession>
<keyword evidence="3" id="KW-1185">Reference proteome</keyword>
<sequence length="542" mass="58360">MNKIITKSILVAFFLFVSNTCTAASLAESKSATLGYTLISNEVDGEYFLVDDQSGGVAIFSGANTWTKHSSYGTQTLLGYLGTQSWYKTSEWTDIYLENSPIRSPFLGIICPLGDSGCPSSGYITGSATDENGFYHAMSASTVGGAYARATLSSSAYDYFLGLKTGSTETYNFIYCYVPSLYASEYATYDGSKKCMNLSDGVYNRYAFKVTKNGQITINDVGAQSTVYTTADGSPTIMNGNDLCYEATVDSKNGIVCKMVSYTYDYSTLPGSYLNIYLGINTADIGGFDVGTSDILWSADASTWYKNGSSNKKSVSKVFSSGSGYLYVFLTPTFFKELVNSGYELSSSDNAFVFSFYNTNRTGSGYYEFTSSNSIKIVPKEYGVSITASDGSRSTSGTGTIGSSTPISMDYDVVVSGPAQFTSVTAAVSGSMVSSGGSTFCAFTGNDITVPIPQYLEYKNSSGITRRMYTNCDSSKTVDLTDAEWTQTAWTDYSGYYWKTTISLDFPMNNSVSKTDTDGSNWEGTVSANGTITVTATWEDAS</sequence>
<dbReference type="Proteomes" id="UP001499994">
    <property type="component" value="Unassembled WGS sequence"/>
</dbReference>
<evidence type="ECO:0000313" key="2">
    <source>
        <dbReference type="EMBL" id="GAA3916365.1"/>
    </source>
</evidence>
<gene>
    <name evidence="2" type="ORF">GCM10022405_46790</name>
</gene>
<protein>
    <submittedName>
        <fullName evidence="2">Fimbrial protein</fullName>
    </submittedName>
</protein>
<evidence type="ECO:0000313" key="3">
    <source>
        <dbReference type="Proteomes" id="UP001499994"/>
    </source>
</evidence>